<gene>
    <name evidence="1" type="ORF">Afe05nite_80060</name>
</gene>
<organism evidence="1 2">
    <name type="scientific">Paractinoplanes ferrugineus</name>
    <dbReference type="NCBI Taxonomy" id="113564"/>
    <lineage>
        <taxon>Bacteria</taxon>
        <taxon>Bacillati</taxon>
        <taxon>Actinomycetota</taxon>
        <taxon>Actinomycetes</taxon>
        <taxon>Micromonosporales</taxon>
        <taxon>Micromonosporaceae</taxon>
        <taxon>Paractinoplanes</taxon>
    </lineage>
</organism>
<reference evidence="1" key="1">
    <citation type="submission" date="2021-01" db="EMBL/GenBank/DDBJ databases">
        <title>Whole genome shotgun sequence of Actinoplanes ferrugineus NBRC 15555.</title>
        <authorList>
            <person name="Komaki H."/>
            <person name="Tamura T."/>
        </authorList>
    </citation>
    <scope>NUCLEOTIDE SEQUENCE</scope>
    <source>
        <strain evidence="1">NBRC 15555</strain>
    </source>
</reference>
<dbReference type="EMBL" id="BOMM01000078">
    <property type="protein sequence ID" value="GIE16166.1"/>
    <property type="molecule type" value="Genomic_DNA"/>
</dbReference>
<evidence type="ECO:0000313" key="1">
    <source>
        <dbReference type="EMBL" id="GIE16166.1"/>
    </source>
</evidence>
<protein>
    <submittedName>
        <fullName evidence="1">Uncharacterized protein</fullName>
    </submittedName>
</protein>
<keyword evidence="2" id="KW-1185">Reference proteome</keyword>
<name>A0A919J7A6_9ACTN</name>
<dbReference type="RefSeq" id="WP_203822504.1">
    <property type="nucleotide sequence ID" value="NZ_BAAABP010000033.1"/>
</dbReference>
<evidence type="ECO:0000313" key="2">
    <source>
        <dbReference type="Proteomes" id="UP000598174"/>
    </source>
</evidence>
<dbReference type="Proteomes" id="UP000598174">
    <property type="component" value="Unassembled WGS sequence"/>
</dbReference>
<accession>A0A919J7A6</accession>
<proteinExistence type="predicted"/>
<dbReference type="AlphaFoldDB" id="A0A919J7A6"/>
<comment type="caution">
    <text evidence="1">The sequence shown here is derived from an EMBL/GenBank/DDBJ whole genome shotgun (WGS) entry which is preliminary data.</text>
</comment>
<sequence>MPAEEADAVLRFLDDAAAGNSAATDAVERILGRPAIAFATWAVEHAADFG</sequence>